<name>A0A162N5I0_COLIC</name>
<keyword evidence="3" id="KW-1185">Reference proteome</keyword>
<gene>
    <name evidence="2" type="ORF">CI238_04607</name>
</gene>
<organism evidence="2 3">
    <name type="scientific">Colletotrichum incanum</name>
    <name type="common">Soybean anthracnose fungus</name>
    <dbReference type="NCBI Taxonomy" id="1573173"/>
    <lineage>
        <taxon>Eukaryota</taxon>
        <taxon>Fungi</taxon>
        <taxon>Dikarya</taxon>
        <taxon>Ascomycota</taxon>
        <taxon>Pezizomycotina</taxon>
        <taxon>Sordariomycetes</taxon>
        <taxon>Hypocreomycetidae</taxon>
        <taxon>Glomerellales</taxon>
        <taxon>Glomerellaceae</taxon>
        <taxon>Colletotrichum</taxon>
        <taxon>Colletotrichum spaethianum species complex</taxon>
    </lineage>
</organism>
<reference evidence="2 3" key="1">
    <citation type="submission" date="2015-06" db="EMBL/GenBank/DDBJ databases">
        <title>Survival trade-offs in plant roots during colonization by closely related pathogenic and mutualistic fungi.</title>
        <authorList>
            <person name="Hacquard S."/>
            <person name="Kracher B."/>
            <person name="Hiruma K."/>
            <person name="Weinman A."/>
            <person name="Muench P."/>
            <person name="Garrido Oter R."/>
            <person name="Ver Loren van Themaat E."/>
            <person name="Dallerey J.-F."/>
            <person name="Damm U."/>
            <person name="Henrissat B."/>
            <person name="Lespinet O."/>
            <person name="Thon M."/>
            <person name="Kemen E."/>
            <person name="McHardy A.C."/>
            <person name="Schulze-Lefert P."/>
            <person name="O'Connell R.J."/>
        </authorList>
    </citation>
    <scope>NUCLEOTIDE SEQUENCE [LARGE SCALE GENOMIC DNA]</scope>
    <source>
        <strain evidence="2 3">MAFF 238704</strain>
    </source>
</reference>
<feature type="non-terminal residue" evidence="2">
    <location>
        <position position="113"/>
    </location>
</feature>
<accession>A0A162N5I0</accession>
<dbReference type="Proteomes" id="UP000076584">
    <property type="component" value="Unassembled WGS sequence"/>
</dbReference>
<evidence type="ECO:0000256" key="1">
    <source>
        <dbReference type="SAM" id="MobiDB-lite"/>
    </source>
</evidence>
<evidence type="ECO:0000313" key="2">
    <source>
        <dbReference type="EMBL" id="KZL85581.1"/>
    </source>
</evidence>
<comment type="caution">
    <text evidence="2">The sequence shown here is derived from an EMBL/GenBank/DDBJ whole genome shotgun (WGS) entry which is preliminary data.</text>
</comment>
<proteinExistence type="predicted"/>
<dbReference type="AlphaFoldDB" id="A0A162N5I0"/>
<sequence length="113" mass="11495">LPPMKVSPFCLAAIGTLLGQSEALFCFFRPLFLPLPILTIGSGGGGGGVSSGGGSSGQQQSCPAPSCTKPSCPPPRCLPLTDPTPYGDKIADCQMNGIGALFKEDGSFSACDW</sequence>
<protein>
    <submittedName>
        <fullName evidence="2">Uncharacterized protein</fullName>
    </submittedName>
</protein>
<feature type="compositionally biased region" description="Gly residues" evidence="1">
    <location>
        <begin position="45"/>
        <end position="56"/>
    </location>
</feature>
<evidence type="ECO:0000313" key="3">
    <source>
        <dbReference type="Proteomes" id="UP000076584"/>
    </source>
</evidence>
<feature type="region of interest" description="Disordered" evidence="1">
    <location>
        <begin position="45"/>
        <end position="72"/>
    </location>
</feature>
<feature type="non-terminal residue" evidence="2">
    <location>
        <position position="1"/>
    </location>
</feature>
<dbReference type="EMBL" id="LFIW01000610">
    <property type="protein sequence ID" value="KZL85581.1"/>
    <property type="molecule type" value="Genomic_DNA"/>
</dbReference>